<feature type="region of interest" description="Disordered" evidence="1">
    <location>
        <begin position="287"/>
        <end position="310"/>
    </location>
</feature>
<accession>A0AAW1SMF3</accession>
<feature type="region of interest" description="Disordered" evidence="1">
    <location>
        <begin position="1087"/>
        <end position="1111"/>
    </location>
</feature>
<organism evidence="2 3">
    <name type="scientific">Apatococcus fuscideae</name>
    <dbReference type="NCBI Taxonomy" id="2026836"/>
    <lineage>
        <taxon>Eukaryota</taxon>
        <taxon>Viridiplantae</taxon>
        <taxon>Chlorophyta</taxon>
        <taxon>core chlorophytes</taxon>
        <taxon>Trebouxiophyceae</taxon>
        <taxon>Chlorellales</taxon>
        <taxon>Chlorellaceae</taxon>
        <taxon>Apatococcus</taxon>
    </lineage>
</organism>
<feature type="region of interest" description="Disordered" evidence="1">
    <location>
        <begin position="1862"/>
        <end position="1882"/>
    </location>
</feature>
<keyword evidence="3" id="KW-1185">Reference proteome</keyword>
<feature type="region of interest" description="Disordered" evidence="1">
    <location>
        <begin position="1692"/>
        <end position="1721"/>
    </location>
</feature>
<feature type="region of interest" description="Disordered" evidence="1">
    <location>
        <begin position="801"/>
        <end position="820"/>
    </location>
</feature>
<feature type="compositionally biased region" description="Polar residues" evidence="1">
    <location>
        <begin position="1355"/>
        <end position="1373"/>
    </location>
</feature>
<evidence type="ECO:0000313" key="2">
    <source>
        <dbReference type="EMBL" id="KAK9849958.1"/>
    </source>
</evidence>
<reference evidence="2 3" key="1">
    <citation type="journal article" date="2024" name="Nat. Commun.">
        <title>Phylogenomics reveals the evolutionary origins of lichenization in chlorophyte algae.</title>
        <authorList>
            <person name="Puginier C."/>
            <person name="Libourel C."/>
            <person name="Otte J."/>
            <person name="Skaloud P."/>
            <person name="Haon M."/>
            <person name="Grisel S."/>
            <person name="Petersen M."/>
            <person name="Berrin J.G."/>
            <person name="Delaux P.M."/>
            <person name="Dal Grande F."/>
            <person name="Keller J."/>
        </authorList>
    </citation>
    <scope>NUCLEOTIDE SEQUENCE [LARGE SCALE GENOMIC DNA]</scope>
    <source>
        <strain evidence="2 3">SAG 2523</strain>
    </source>
</reference>
<feature type="compositionally biased region" description="Polar residues" evidence="1">
    <location>
        <begin position="991"/>
        <end position="1005"/>
    </location>
</feature>
<dbReference type="EMBL" id="JALJOV010001309">
    <property type="protein sequence ID" value="KAK9849958.1"/>
    <property type="molecule type" value="Genomic_DNA"/>
</dbReference>
<feature type="region of interest" description="Disordered" evidence="1">
    <location>
        <begin position="912"/>
        <end position="1059"/>
    </location>
</feature>
<feature type="region of interest" description="Disordered" evidence="1">
    <location>
        <begin position="1242"/>
        <end position="1384"/>
    </location>
</feature>
<feature type="compositionally biased region" description="Polar residues" evidence="1">
    <location>
        <begin position="1087"/>
        <end position="1102"/>
    </location>
</feature>
<evidence type="ECO:0000313" key="3">
    <source>
        <dbReference type="Proteomes" id="UP001485043"/>
    </source>
</evidence>
<feature type="compositionally biased region" description="Basic and acidic residues" evidence="1">
    <location>
        <begin position="952"/>
        <end position="961"/>
    </location>
</feature>
<feature type="region of interest" description="Disordered" evidence="1">
    <location>
        <begin position="2241"/>
        <end position="2342"/>
    </location>
</feature>
<feature type="region of interest" description="Disordered" evidence="1">
    <location>
        <begin position="1736"/>
        <end position="1791"/>
    </location>
</feature>
<gene>
    <name evidence="2" type="ORF">WJX84_011816</name>
</gene>
<feature type="compositionally biased region" description="Polar residues" evidence="1">
    <location>
        <begin position="1281"/>
        <end position="1292"/>
    </location>
</feature>
<proteinExistence type="predicted"/>
<feature type="compositionally biased region" description="Polar residues" evidence="1">
    <location>
        <begin position="1256"/>
        <end position="1269"/>
    </location>
</feature>
<feature type="region of interest" description="Disordered" evidence="1">
    <location>
        <begin position="705"/>
        <end position="788"/>
    </location>
</feature>
<name>A0AAW1SMF3_9CHLO</name>
<feature type="region of interest" description="Disordered" evidence="1">
    <location>
        <begin position="2097"/>
        <end position="2130"/>
    </location>
</feature>
<feature type="region of interest" description="Disordered" evidence="1">
    <location>
        <begin position="1498"/>
        <end position="1616"/>
    </location>
</feature>
<feature type="compositionally biased region" description="Pro residues" evidence="1">
    <location>
        <begin position="1701"/>
        <end position="1712"/>
    </location>
</feature>
<protein>
    <submittedName>
        <fullName evidence="2">Uncharacterized protein</fullName>
    </submittedName>
</protein>
<feature type="compositionally biased region" description="Polar residues" evidence="1">
    <location>
        <begin position="1431"/>
        <end position="1445"/>
    </location>
</feature>
<feature type="compositionally biased region" description="Low complexity" evidence="1">
    <location>
        <begin position="1469"/>
        <end position="1481"/>
    </location>
</feature>
<feature type="region of interest" description="Disordered" evidence="1">
    <location>
        <begin position="1956"/>
        <end position="1976"/>
    </location>
</feature>
<feature type="region of interest" description="Disordered" evidence="1">
    <location>
        <begin position="1415"/>
        <end position="1483"/>
    </location>
</feature>
<feature type="compositionally biased region" description="Polar residues" evidence="1">
    <location>
        <begin position="1566"/>
        <end position="1597"/>
    </location>
</feature>
<feature type="compositionally biased region" description="Polar residues" evidence="1">
    <location>
        <begin position="391"/>
        <end position="400"/>
    </location>
</feature>
<feature type="region of interest" description="Disordered" evidence="1">
    <location>
        <begin position="216"/>
        <end position="244"/>
    </location>
</feature>
<evidence type="ECO:0000256" key="1">
    <source>
        <dbReference type="SAM" id="MobiDB-lite"/>
    </source>
</evidence>
<dbReference type="Proteomes" id="UP001485043">
    <property type="component" value="Unassembled WGS sequence"/>
</dbReference>
<feature type="compositionally biased region" description="Polar residues" evidence="1">
    <location>
        <begin position="1029"/>
        <end position="1052"/>
    </location>
</feature>
<feature type="compositionally biased region" description="Low complexity" evidence="1">
    <location>
        <begin position="1759"/>
        <end position="1790"/>
    </location>
</feature>
<sequence>MQRISEEPSSILDKGPDPESVLEAACCSELAAQLGELASFVKKASNVFLKLNEQESQLRTRILAAQARAAKLKKEFRAPPDTSEDLLAYISAMLEPPSHAAAPQEAGLELQAHMDAALTSINEDLGASEAQHREIHRLMSFSTRLADLAGSRPSQLQNAWPSDMGIIAEAAEAGTSAEVQGAPEAVDAAIELEASPEASEGSTSTQLAALERELELEESASGFSTASLPQPSGLDQPVAASGSQLPTTADATATEAGPVEATTWPLAAVLAPSRWRALVRRRAPDVPATAAPSASGPAAEIESSATTSADETNLALAETSMASAEASDAIFFQASAAREAGIGSERDMPAADLPSGDAETHGTIAVDLADGSASEDPETWLMGGSSFGDAASTQDMMSAPTSPRIAASRNDHDMMQFSPSPQPGQPKATTNVATPLRLVADGTALRGVAPGFAKDMPQHTGGQPGILSEDPIASVKQQVAILDGQVPLTGQHHGKRQRSPERAAIPSSVLVIADASQDEMLVGAHHAQRQGSPRKASRPDTQLVIEDESQQEVLVGAHHSHRQAMSPERAAMPSSVLVISDGSLDEALVGAHDAQRQRSPPKVARAATQLVIDGKVQQEVLLGAHHSQRQPASPAKASQLSADDYKAIAQETVLTGTHHAERQPLSLKTAAQAITAETSPADAAEPANEIVEDADTSPLASATMDEMHSPMDTSGSEPQSAEAPQLAGATAVPATAEGKPPNVARRRSRLLRTMDDLLADTPRRSQPSVNHAAAHDPLSISPPSKARPGGFIMLAPSPFQQARSHVHASDDDIGSGSSLEPAQQQPAAALIGTADEPSQDAMALHGRIRNGLQAGGNGVDAELAALLDGIESPMPPSGNTNLAAANPQLRQAGWADDTVHGSAVNSIAAAAAPDQTSVQSFHGARTPEDVSTEPLLEVSGVPAKVAGPVRRPVAEATEHPSKSQQPRAPTHSQTMQPQALAAWFPRASRTPDPNHNPIVSSTSSMPAEAPESQAPAGKLPGWLGPKLSRATSLLKGSSPTAKASLPSRSPNLEIQEGMPSQDAAAVALALASGGLGEPLAQRPGLHQSTTVKQTQGNATRPAQQPHRPPMQLASWRGPLIQARHAAPVAPPLPPGSPTKQQESAASFAALLEGLANFGSDPAAGLLMLNNKEHHPAVQTAATPGLDAKASRRSEKVDILAERFGRKHGAEAFLPGSEGVVLDVRTMRLEPNFSPFAAGIRESQAAQMRPPAERAAMQSQQVPSANNAMQASPAARLVSPGYESSVQSATTPLWQPEPSGTPAPAYSNPGAPSPNPSLSRRPLAQQAPSRLQPVGAAQPPFPPENYPDGYAGPQAKQATSQLHPGNVQASTQTLPAAGSCPPKAESLDSMARIQGCGSLQGDGHSLAEATGSKVLMGDNHKAPQKDPPPSSARGSQPDGNGPADSQSRGHHGPQPSYTYSPLMAQAPTEPLLVPPNKLVPVPEASEVPFGEHTIATAASVSQSAASGRDSADHLGQILTSAALPSRHAPQPSMTYAPLGKARHERTPSWTHSPLETQASSSSLSSSTGEINPRTAQGIHSQHQGPLTHQMATFPSTDASLAREAPASADSSPYGAEHAKSWVNSPAAMIHVTATTATSGQQHQPEPERMIRHSHAPSSVYGPLGKAVRSSQILAEGSPRLHFDAAILGSLEDPLPRRQAPSQPEPGLPAPMGPHIPLKGSDGSLALAASKHGAYAITPGTKSGGDEPYQAGGSDAKHAQRQSGQVAQMQQSQGAIQPAGASSGAATAPPEAWQVTQEHWRHGSVMSNAMLSPLQLGAAQHSASQSLQPGLAGAVRKATEPPAIAKPTQPAPASAVRAAEVSAHSRLVSGLPPSQPAETSRASGLPMHLSSHIQEGLQDHPQEAVQAARLPANPPQHAENVPQDQYIPQMEHVPKMGTRPQAAAAFAPTGATGSGVLPAAQQHGTTQPGSQPAHAPGLTTTALQPHVHTKATIVMSDPQPDLLASNGPAGGQDGISAIRVGRIGSQTHAFSPAEGPAAVAPAASAAAAGVLQQLIQPESPKQDVLIQPMPERGHNEENESPVDSPEQSIQLTSQANWSHLPGASSFRTPFDAHPHHSFGNPFNDPGLASERGTIKSTYTSDTMRTNMTVDTLPSIPRAHPRQRPKLESHLADLRYLAAHQRNDTQAEDLPETELCNAEPVSQGGAVQPAATSRVSLVLGDPVRRRASESHRYGLDVSMDAGPWGANAAQGHAMRPDEETVMQSPHSPAESLEAMGQEGSMDSEESDASIPGLQQTFSPRAASASPSQDSQTGGSGGSAMPWPGEDIGALGQLRQGPLIQRWQKQ</sequence>
<comment type="caution">
    <text evidence="2">The sequence shown here is derived from an EMBL/GenBank/DDBJ whole genome shotgun (WGS) entry which is preliminary data.</text>
</comment>
<feature type="region of interest" description="Disordered" evidence="1">
    <location>
        <begin position="372"/>
        <end position="400"/>
    </location>
</feature>
<feature type="compositionally biased region" description="Polar residues" evidence="1">
    <location>
        <begin position="1546"/>
        <end position="1557"/>
    </location>
</feature>
<feature type="compositionally biased region" description="Polar residues" evidence="1">
    <location>
        <begin position="962"/>
        <end position="977"/>
    </location>
</feature>